<organism evidence="1">
    <name type="scientific">Sesamum latifolium</name>
    <dbReference type="NCBI Taxonomy" id="2727402"/>
    <lineage>
        <taxon>Eukaryota</taxon>
        <taxon>Viridiplantae</taxon>
        <taxon>Streptophyta</taxon>
        <taxon>Embryophyta</taxon>
        <taxon>Tracheophyta</taxon>
        <taxon>Spermatophyta</taxon>
        <taxon>Magnoliopsida</taxon>
        <taxon>eudicotyledons</taxon>
        <taxon>Gunneridae</taxon>
        <taxon>Pentapetalae</taxon>
        <taxon>asterids</taxon>
        <taxon>lamiids</taxon>
        <taxon>Lamiales</taxon>
        <taxon>Pedaliaceae</taxon>
        <taxon>Sesamum</taxon>
    </lineage>
</organism>
<accession>A0AAW2TC34</accession>
<dbReference type="AlphaFoldDB" id="A0AAW2TC34"/>
<protein>
    <submittedName>
        <fullName evidence="1">Uncharacterized protein</fullName>
    </submittedName>
</protein>
<reference evidence="1" key="2">
    <citation type="journal article" date="2024" name="Plant">
        <title>Genomic evolution and insights into agronomic trait innovations of Sesamum species.</title>
        <authorList>
            <person name="Miao H."/>
            <person name="Wang L."/>
            <person name="Qu L."/>
            <person name="Liu H."/>
            <person name="Sun Y."/>
            <person name="Le M."/>
            <person name="Wang Q."/>
            <person name="Wei S."/>
            <person name="Zheng Y."/>
            <person name="Lin W."/>
            <person name="Duan Y."/>
            <person name="Cao H."/>
            <person name="Xiong S."/>
            <person name="Wang X."/>
            <person name="Wei L."/>
            <person name="Li C."/>
            <person name="Ma Q."/>
            <person name="Ju M."/>
            <person name="Zhao R."/>
            <person name="Li G."/>
            <person name="Mu C."/>
            <person name="Tian Q."/>
            <person name="Mei H."/>
            <person name="Zhang T."/>
            <person name="Gao T."/>
            <person name="Zhang H."/>
        </authorList>
    </citation>
    <scope>NUCLEOTIDE SEQUENCE</scope>
    <source>
        <strain evidence="1">KEN1</strain>
    </source>
</reference>
<gene>
    <name evidence="1" type="ORF">Slati_4228400</name>
</gene>
<comment type="caution">
    <text evidence="1">The sequence shown here is derived from an EMBL/GenBank/DDBJ whole genome shotgun (WGS) entry which is preliminary data.</text>
</comment>
<reference evidence="1" key="1">
    <citation type="submission" date="2020-06" db="EMBL/GenBank/DDBJ databases">
        <authorList>
            <person name="Li T."/>
            <person name="Hu X."/>
            <person name="Zhang T."/>
            <person name="Song X."/>
            <person name="Zhang H."/>
            <person name="Dai N."/>
            <person name="Sheng W."/>
            <person name="Hou X."/>
            <person name="Wei L."/>
        </authorList>
    </citation>
    <scope>NUCLEOTIDE SEQUENCE</scope>
    <source>
        <strain evidence="1">KEN1</strain>
        <tissue evidence="1">Leaf</tissue>
    </source>
</reference>
<name>A0AAW2TC34_9LAMI</name>
<evidence type="ECO:0000313" key="1">
    <source>
        <dbReference type="EMBL" id="KAL0401985.1"/>
    </source>
</evidence>
<dbReference type="EMBL" id="JACGWN010000015">
    <property type="protein sequence ID" value="KAL0401985.1"/>
    <property type="molecule type" value="Genomic_DNA"/>
</dbReference>
<proteinExistence type="predicted"/>
<sequence>MTVEPLSSFLCPYPAGQQSALALAVVDSVLPFFLLQRPAPLSFAFEVEASPTNTDGADFSIVASYWT</sequence>